<keyword evidence="2" id="KW-0732">Signal</keyword>
<evidence type="ECO:0000256" key="1">
    <source>
        <dbReference type="SAM" id="MobiDB-lite"/>
    </source>
</evidence>
<evidence type="ECO:0000256" key="2">
    <source>
        <dbReference type="SAM" id="SignalP"/>
    </source>
</evidence>
<accession>A0A914XEB6</accession>
<feature type="signal peptide" evidence="2">
    <location>
        <begin position="1"/>
        <end position="17"/>
    </location>
</feature>
<keyword evidence="3" id="KW-1185">Reference proteome</keyword>
<name>A0A914XEB6_9BILA</name>
<feature type="region of interest" description="Disordered" evidence="1">
    <location>
        <begin position="215"/>
        <end position="247"/>
    </location>
</feature>
<feature type="compositionally biased region" description="Acidic residues" evidence="1">
    <location>
        <begin position="217"/>
        <end position="228"/>
    </location>
</feature>
<organism evidence="3 4">
    <name type="scientific">Plectus sambesii</name>
    <dbReference type="NCBI Taxonomy" id="2011161"/>
    <lineage>
        <taxon>Eukaryota</taxon>
        <taxon>Metazoa</taxon>
        <taxon>Ecdysozoa</taxon>
        <taxon>Nematoda</taxon>
        <taxon>Chromadorea</taxon>
        <taxon>Plectida</taxon>
        <taxon>Plectina</taxon>
        <taxon>Plectoidea</taxon>
        <taxon>Plectidae</taxon>
        <taxon>Plectus</taxon>
    </lineage>
</organism>
<evidence type="ECO:0000313" key="3">
    <source>
        <dbReference type="Proteomes" id="UP000887566"/>
    </source>
</evidence>
<dbReference type="Proteomes" id="UP000887566">
    <property type="component" value="Unplaced"/>
</dbReference>
<evidence type="ECO:0000313" key="4">
    <source>
        <dbReference type="WBParaSite" id="PSAMB.scaffold7682size7276.g30409.t1"/>
    </source>
</evidence>
<protein>
    <submittedName>
        <fullName evidence="4">Uncharacterized protein</fullName>
    </submittedName>
</protein>
<proteinExistence type="predicted"/>
<feature type="chain" id="PRO_5037387449" evidence="2">
    <location>
        <begin position="18"/>
        <end position="375"/>
    </location>
</feature>
<dbReference type="AlphaFoldDB" id="A0A914XEB6"/>
<reference evidence="4" key="1">
    <citation type="submission" date="2022-11" db="UniProtKB">
        <authorList>
            <consortium name="WormBaseParasite"/>
        </authorList>
    </citation>
    <scope>IDENTIFICATION</scope>
</reference>
<dbReference type="WBParaSite" id="PSAMB.scaffold7682size7276.g30409.t1">
    <property type="protein sequence ID" value="PSAMB.scaffold7682size7276.g30409.t1"/>
    <property type="gene ID" value="PSAMB.scaffold7682size7276.g30409"/>
</dbReference>
<sequence length="375" mass="41113">MVVSAIIFVCLFSSAVSLQCYTGFVPWGGAADDNSPVTLENCQQNEGCCQSVISLPGRTFKCATDCPQSDNYPQCDQEMDSSWCYCKDHKDSNCSPSEMDDPQVPENFIEGSGMTDSVEENNNDSSDNGTLNDGLQCYVGFRSWNDQVDNAVTLQNCSEEHSCCRTVRSLPGSTYSCSSECPSDWSKACRPTAEEGLMDVSWCFCKDHQDGNCSPSEMDDSQAPENDIEGSGTTESVEENNNDSSDNGTLNDGLQCYVGHQSWSNQVDNAITLQNCSEGHSCCHIVRSLPGSTYSCSSECPNDWSKACGPSPDERIMDVSWCFCKDHNDPNCTFIPSNNAEGNLDDPIQETTDTDNGLVRIIKTILRIVNSFFHQ</sequence>